<gene>
    <name evidence="1" type="ORF">DPMN_089112</name>
</gene>
<dbReference type="EMBL" id="JAIWYP010000003">
    <property type="protein sequence ID" value="KAH3846805.1"/>
    <property type="molecule type" value="Genomic_DNA"/>
</dbReference>
<organism evidence="1 2">
    <name type="scientific">Dreissena polymorpha</name>
    <name type="common">Zebra mussel</name>
    <name type="synonym">Mytilus polymorpha</name>
    <dbReference type="NCBI Taxonomy" id="45954"/>
    <lineage>
        <taxon>Eukaryota</taxon>
        <taxon>Metazoa</taxon>
        <taxon>Spiralia</taxon>
        <taxon>Lophotrochozoa</taxon>
        <taxon>Mollusca</taxon>
        <taxon>Bivalvia</taxon>
        <taxon>Autobranchia</taxon>
        <taxon>Heteroconchia</taxon>
        <taxon>Euheterodonta</taxon>
        <taxon>Imparidentia</taxon>
        <taxon>Neoheterodontei</taxon>
        <taxon>Myida</taxon>
        <taxon>Dreissenoidea</taxon>
        <taxon>Dreissenidae</taxon>
        <taxon>Dreissena</taxon>
    </lineage>
</organism>
<dbReference type="AlphaFoldDB" id="A0A9D4KVS5"/>
<reference evidence="1" key="1">
    <citation type="journal article" date="2019" name="bioRxiv">
        <title>The Genome of the Zebra Mussel, Dreissena polymorpha: A Resource for Invasive Species Research.</title>
        <authorList>
            <person name="McCartney M.A."/>
            <person name="Auch B."/>
            <person name="Kono T."/>
            <person name="Mallez S."/>
            <person name="Zhang Y."/>
            <person name="Obille A."/>
            <person name="Becker A."/>
            <person name="Abrahante J.E."/>
            <person name="Garbe J."/>
            <person name="Badalamenti J.P."/>
            <person name="Herman A."/>
            <person name="Mangelson H."/>
            <person name="Liachko I."/>
            <person name="Sullivan S."/>
            <person name="Sone E.D."/>
            <person name="Koren S."/>
            <person name="Silverstein K.A.T."/>
            <person name="Beckman K.B."/>
            <person name="Gohl D.M."/>
        </authorList>
    </citation>
    <scope>NUCLEOTIDE SEQUENCE</scope>
    <source>
        <strain evidence="1">Duluth1</strain>
        <tissue evidence="1">Whole animal</tissue>
    </source>
</reference>
<evidence type="ECO:0000313" key="2">
    <source>
        <dbReference type="Proteomes" id="UP000828390"/>
    </source>
</evidence>
<name>A0A9D4KVS5_DREPO</name>
<dbReference type="Proteomes" id="UP000828390">
    <property type="component" value="Unassembled WGS sequence"/>
</dbReference>
<keyword evidence="2" id="KW-1185">Reference proteome</keyword>
<comment type="caution">
    <text evidence="1">The sequence shown here is derived from an EMBL/GenBank/DDBJ whole genome shotgun (WGS) entry which is preliminary data.</text>
</comment>
<protein>
    <submittedName>
        <fullName evidence="1">Uncharacterized protein</fullName>
    </submittedName>
</protein>
<reference evidence="1" key="2">
    <citation type="submission" date="2020-11" db="EMBL/GenBank/DDBJ databases">
        <authorList>
            <person name="McCartney M.A."/>
            <person name="Auch B."/>
            <person name="Kono T."/>
            <person name="Mallez S."/>
            <person name="Becker A."/>
            <person name="Gohl D.M."/>
            <person name="Silverstein K.A.T."/>
            <person name="Koren S."/>
            <person name="Bechman K.B."/>
            <person name="Herman A."/>
            <person name="Abrahante J.E."/>
            <person name="Garbe J."/>
        </authorList>
    </citation>
    <scope>NUCLEOTIDE SEQUENCE</scope>
    <source>
        <strain evidence="1">Duluth1</strain>
        <tissue evidence="1">Whole animal</tissue>
    </source>
</reference>
<evidence type="ECO:0000313" key="1">
    <source>
        <dbReference type="EMBL" id="KAH3846805.1"/>
    </source>
</evidence>
<accession>A0A9D4KVS5</accession>
<proteinExistence type="predicted"/>
<dbReference type="Gene3D" id="2.170.15.10">
    <property type="entry name" value="Proaerolysin, chain A, domain 3"/>
    <property type="match status" value="1"/>
</dbReference>
<sequence>MEFGCVSPSNLNQEVLVYGATKLFGKWKIIHMVLNPTAGHLLTLQVKVGKSTTESRKTAFEYSWETSAGVKLDILNLSASQSMKFMMEQTSSQTWSTETTTTSQITVNPGKTVVTWQWLFDVKQNETKSVCQSHLLANTGSETEVPRDLQYKVLTGRNRQLLLNGYGFKLPVFASDLC</sequence>